<dbReference type="Pfam" id="PF08240">
    <property type="entry name" value="ADH_N"/>
    <property type="match status" value="1"/>
</dbReference>
<dbReference type="EC" id="1.-.-.-" evidence="3"/>
<evidence type="ECO:0000313" key="4">
    <source>
        <dbReference type="Proteomes" id="UP001597419"/>
    </source>
</evidence>
<accession>A0ABW5GPX3</accession>
<gene>
    <name evidence="3" type="ORF">ACFSYJ_29775</name>
</gene>
<dbReference type="InterPro" id="IPR051603">
    <property type="entry name" value="Zinc-ADH_QOR/CCCR"/>
</dbReference>
<dbReference type="RefSeq" id="WP_345393186.1">
    <property type="nucleotide sequence ID" value="NZ_BAABHG010000005.1"/>
</dbReference>
<comment type="caution">
    <text evidence="3">The sequence shown here is derived from an EMBL/GenBank/DDBJ whole genome shotgun (WGS) entry which is preliminary data.</text>
</comment>
<dbReference type="SUPFAM" id="SSF51735">
    <property type="entry name" value="NAD(P)-binding Rossmann-fold domains"/>
    <property type="match status" value="1"/>
</dbReference>
<dbReference type="CDD" id="cd05289">
    <property type="entry name" value="MDR_like_2"/>
    <property type="match status" value="1"/>
</dbReference>
<dbReference type="SMART" id="SM00829">
    <property type="entry name" value="PKS_ER"/>
    <property type="match status" value="1"/>
</dbReference>
<dbReference type="SUPFAM" id="SSF50129">
    <property type="entry name" value="GroES-like"/>
    <property type="match status" value="1"/>
</dbReference>
<feature type="domain" description="Enoyl reductase (ER)" evidence="2">
    <location>
        <begin position="10"/>
        <end position="310"/>
    </location>
</feature>
<keyword evidence="3" id="KW-0560">Oxidoreductase</keyword>
<dbReference type="InterPro" id="IPR036291">
    <property type="entry name" value="NAD(P)-bd_dom_sf"/>
</dbReference>
<keyword evidence="4" id="KW-1185">Reference proteome</keyword>
<dbReference type="Gene3D" id="3.90.180.10">
    <property type="entry name" value="Medium-chain alcohol dehydrogenases, catalytic domain"/>
    <property type="match status" value="1"/>
</dbReference>
<proteinExistence type="predicted"/>
<keyword evidence="1" id="KW-0521">NADP</keyword>
<dbReference type="Gene3D" id="3.40.50.720">
    <property type="entry name" value="NAD(P)-binding Rossmann-like Domain"/>
    <property type="match status" value="1"/>
</dbReference>
<name>A0ABW5GPX3_9PSEU</name>
<dbReference type="Pfam" id="PF13602">
    <property type="entry name" value="ADH_zinc_N_2"/>
    <property type="match status" value="1"/>
</dbReference>
<dbReference type="InterPro" id="IPR020843">
    <property type="entry name" value="ER"/>
</dbReference>
<reference evidence="4" key="1">
    <citation type="journal article" date="2019" name="Int. J. Syst. Evol. Microbiol.">
        <title>The Global Catalogue of Microorganisms (GCM) 10K type strain sequencing project: providing services to taxonomists for standard genome sequencing and annotation.</title>
        <authorList>
            <consortium name="The Broad Institute Genomics Platform"/>
            <consortium name="The Broad Institute Genome Sequencing Center for Infectious Disease"/>
            <person name="Wu L."/>
            <person name="Ma J."/>
        </authorList>
    </citation>
    <scope>NUCLEOTIDE SEQUENCE [LARGE SCALE GENOMIC DNA]</scope>
    <source>
        <strain evidence="4">CGMCC 4.7643</strain>
    </source>
</reference>
<dbReference type="EMBL" id="JBHUKU010000020">
    <property type="protein sequence ID" value="MFD2462834.1"/>
    <property type="molecule type" value="Genomic_DNA"/>
</dbReference>
<protein>
    <submittedName>
        <fullName evidence="3">NADP-dependent oxidoreductase</fullName>
        <ecNumber evidence="3">1.-.-.-</ecNumber>
    </submittedName>
</protein>
<dbReference type="GO" id="GO:0016491">
    <property type="term" value="F:oxidoreductase activity"/>
    <property type="evidence" value="ECO:0007669"/>
    <property type="project" value="UniProtKB-KW"/>
</dbReference>
<organism evidence="3 4">
    <name type="scientific">Amycolatopsis samaneae</name>
    <dbReference type="NCBI Taxonomy" id="664691"/>
    <lineage>
        <taxon>Bacteria</taxon>
        <taxon>Bacillati</taxon>
        <taxon>Actinomycetota</taxon>
        <taxon>Actinomycetes</taxon>
        <taxon>Pseudonocardiales</taxon>
        <taxon>Pseudonocardiaceae</taxon>
        <taxon>Amycolatopsis</taxon>
    </lineage>
</organism>
<sequence>MKAIAVTRYGGPEVLRVLDLPEPHAGPGEVRVRVRAAAVNPADVVLREGGLAARFDLDPPYVPGMDVAGVLDEIGEGVATPLALGDRVVAVVVPRGERRGGYAEHVVVPAASVVRAPSEVDDVAASTLLMNGLTARLAIDAPALPPGATVVVTGAAGAVGGYVVPLAKADGLRVVAVAAPADEPLVREFGADEVVARGDGLAARLREVVPGGADGVIDAALVGSSILPALRDGGAFVTVRAYDWEPERGITVHRVQVSDHVHRTAALERLRDQAEQGVLRLRVARTYRPEEAAEAHRAFERGGLRGRLVFTF</sequence>
<dbReference type="Proteomes" id="UP001597419">
    <property type="component" value="Unassembled WGS sequence"/>
</dbReference>
<dbReference type="InterPro" id="IPR011032">
    <property type="entry name" value="GroES-like_sf"/>
</dbReference>
<dbReference type="PANTHER" id="PTHR44154">
    <property type="entry name" value="QUINONE OXIDOREDUCTASE"/>
    <property type="match status" value="1"/>
</dbReference>
<evidence type="ECO:0000259" key="2">
    <source>
        <dbReference type="SMART" id="SM00829"/>
    </source>
</evidence>
<dbReference type="PANTHER" id="PTHR44154:SF1">
    <property type="entry name" value="QUINONE OXIDOREDUCTASE"/>
    <property type="match status" value="1"/>
</dbReference>
<evidence type="ECO:0000313" key="3">
    <source>
        <dbReference type="EMBL" id="MFD2462834.1"/>
    </source>
</evidence>
<dbReference type="InterPro" id="IPR013154">
    <property type="entry name" value="ADH-like_N"/>
</dbReference>
<evidence type="ECO:0000256" key="1">
    <source>
        <dbReference type="ARBA" id="ARBA00022857"/>
    </source>
</evidence>